<dbReference type="AlphaFoldDB" id="A0A562J4S0"/>
<name>A0A562J4S0_9FIRM</name>
<accession>A0A562J4S0</accession>
<protein>
    <submittedName>
        <fullName evidence="2">KAP-like P-loop domain-containing protein</fullName>
    </submittedName>
</protein>
<dbReference type="SUPFAM" id="SSF52540">
    <property type="entry name" value="P-loop containing nucleoside triphosphate hydrolases"/>
    <property type="match status" value="1"/>
</dbReference>
<dbReference type="InterPro" id="IPR027417">
    <property type="entry name" value="P-loop_NTPase"/>
</dbReference>
<dbReference type="InterPro" id="IPR011646">
    <property type="entry name" value="KAP_P-loop"/>
</dbReference>
<dbReference type="Pfam" id="PF07693">
    <property type="entry name" value="KAP_NTPase"/>
    <property type="match status" value="1"/>
</dbReference>
<comment type="caution">
    <text evidence="2">The sequence shown here is derived from an EMBL/GenBank/DDBJ whole genome shotgun (WGS) entry which is preliminary data.</text>
</comment>
<feature type="domain" description="KAP NTPase" evidence="1">
    <location>
        <begin position="19"/>
        <end position="176"/>
    </location>
</feature>
<organism evidence="2 3">
    <name type="scientific">Sedimentibacter saalensis</name>
    <dbReference type="NCBI Taxonomy" id="130788"/>
    <lineage>
        <taxon>Bacteria</taxon>
        <taxon>Bacillati</taxon>
        <taxon>Bacillota</taxon>
        <taxon>Tissierellia</taxon>
        <taxon>Sedimentibacter</taxon>
    </lineage>
</organism>
<evidence type="ECO:0000313" key="3">
    <source>
        <dbReference type="Proteomes" id="UP000315343"/>
    </source>
</evidence>
<proteinExistence type="predicted"/>
<evidence type="ECO:0000259" key="1">
    <source>
        <dbReference type="Pfam" id="PF07693"/>
    </source>
</evidence>
<dbReference type="Gene3D" id="3.40.50.300">
    <property type="entry name" value="P-loop containing nucleotide triphosphate hydrolases"/>
    <property type="match status" value="1"/>
</dbReference>
<gene>
    <name evidence="2" type="ORF">LY60_02991</name>
</gene>
<dbReference type="RefSeq" id="WP_145085428.1">
    <property type="nucleotide sequence ID" value="NZ_VLKH01000010.1"/>
</dbReference>
<evidence type="ECO:0000313" key="2">
    <source>
        <dbReference type="EMBL" id="TWH78150.1"/>
    </source>
</evidence>
<sequence length="647" mass="75061">MNTLDELLYYCREIEPVGALLLTGEWGCGKTYLIENELKDALTDEAVVLRVSLFGISSPEEIHNAVKNAWIVAYCKVKGIDEVAEKVGEGKKLIAKLEFLPEWLRGIASTDVTSFFPINKKMEDKSVILVFDDLERCRMCSVDVLGIINDYCENQKYHTIIVANQEKIKTKQEPTQITAEIQFVSSKNSKVEPDEKKATLTIDKPTQMEHGEISYTEIKEKIIQRTVQYLPDYTKIVHAVIKDIKYKDSEYNAFVERCEEGLLELFAPDRNAFGYDEKPTRNEREQPQRRPHNIRSLKCAISDFYRVYSILRCNEFENIADWFYSFASYVISYKADIAKEGYYGTLFSDGKVRKLYPVFQDKYMFSAVKQWILHGVWNEDAISHEIEIIKKRKEAQKPCEIIKANRIMDVDEEIIDKGFEDFLNSAYKGSLTLDDYVLFIENSSWARYYGYSFPVAIDWDKVKGGVGKSIESLKEALPEGQILFHVIGDDNKEHFTNEEWCIYKLISDFALSDRLMFFRNRKLYIEKMKELASSSFVITQNKRFNIFDEEMAIVTAQAFALDDNAGKKLFVNYFKDMWECNVESPYIEIEKSLKGFSKLRDLLKEQIQDYQMKKKAIAVLHTERFIHAVEELIASKCTENAHELSNG</sequence>
<keyword evidence="3" id="KW-1185">Reference proteome</keyword>
<dbReference type="Proteomes" id="UP000315343">
    <property type="component" value="Unassembled WGS sequence"/>
</dbReference>
<dbReference type="EMBL" id="VLKH01000010">
    <property type="protein sequence ID" value="TWH78150.1"/>
    <property type="molecule type" value="Genomic_DNA"/>
</dbReference>
<reference evidence="2 3" key="1">
    <citation type="submission" date="2019-07" db="EMBL/GenBank/DDBJ databases">
        <title>Genomic Encyclopedia of Type Strains, Phase I: the one thousand microbial genomes (KMG-I) project.</title>
        <authorList>
            <person name="Kyrpides N."/>
        </authorList>
    </citation>
    <scope>NUCLEOTIDE SEQUENCE [LARGE SCALE GENOMIC DNA]</scope>
    <source>
        <strain evidence="2 3">DSM 13558</strain>
    </source>
</reference>
<dbReference type="OrthoDB" id="88903at2"/>